<reference evidence="8 9" key="1">
    <citation type="submission" date="2019-11" db="EMBL/GenBank/DDBJ databases">
        <title>Whole genome sequence of Oryza granulata.</title>
        <authorList>
            <person name="Li W."/>
        </authorList>
    </citation>
    <scope>NUCLEOTIDE SEQUENCE [LARGE SCALE GENOMIC DNA]</scope>
    <source>
        <strain evidence="9">cv. Menghai</strain>
        <tissue evidence="8">Leaf</tissue>
    </source>
</reference>
<dbReference type="SMART" id="SM01180">
    <property type="entry name" value="DWNN"/>
    <property type="match status" value="1"/>
</dbReference>
<dbReference type="GO" id="GO:0006511">
    <property type="term" value="P:ubiquitin-dependent protein catabolic process"/>
    <property type="evidence" value="ECO:0007669"/>
    <property type="project" value="TreeGrafter"/>
</dbReference>
<sequence>MAVYYRYKSGVDTFSVPVPEPSVSFAELKRLIMATARHGHSRSRGRGPRESVALYSDKTGDDDSTVVVRRRVAGPPAETIVELSLKRPLSQGGGSSSDSGATLSAPSTGAEGEEEKAISAVIDTAQLKWEAPTQGGHCYGHRGAHVGRAPPAGYVCHRCRAPGHLIQHCPTNGDTRFDIRRVAPAPASSPAPAASGDPDGIIPAELYCKICRKVMADAVLASKCCFDSFCDRYIRDHIAAKSKCACGAQARTDDLIPNTTLRTTIANLLATTGATSASSGTEKPRSSAGSNAAEPAPQSPTASQVSRNNVGSKKVEHSDGGASTSKKSATISGVLGPRKARETAGDCTAESGARAVDGNHHGAPFCPAPGYVDLFLGGMDFVANPYMYYGGVPYGCGGAAYGYYGE</sequence>
<feature type="compositionally biased region" description="Polar residues" evidence="6">
    <location>
        <begin position="299"/>
        <end position="311"/>
    </location>
</feature>
<dbReference type="Gene3D" id="3.30.40.10">
    <property type="entry name" value="Zinc/RING finger domain, C3HC4 (zinc finger)"/>
    <property type="match status" value="1"/>
</dbReference>
<evidence type="ECO:0000256" key="2">
    <source>
        <dbReference type="ARBA" id="ARBA00022723"/>
    </source>
</evidence>
<evidence type="ECO:0000259" key="7">
    <source>
        <dbReference type="SMART" id="SM01180"/>
    </source>
</evidence>
<feature type="compositionally biased region" description="Low complexity" evidence="6">
    <location>
        <begin position="96"/>
        <end position="107"/>
    </location>
</feature>
<dbReference type="Proteomes" id="UP000479710">
    <property type="component" value="Unassembled WGS sequence"/>
</dbReference>
<dbReference type="GO" id="GO:0061630">
    <property type="term" value="F:ubiquitin protein ligase activity"/>
    <property type="evidence" value="ECO:0007669"/>
    <property type="project" value="InterPro"/>
</dbReference>
<accession>A0A6G1DMI9</accession>
<protein>
    <recommendedName>
        <fullName evidence="7">DWNN domain-containing protein</fullName>
    </recommendedName>
</protein>
<keyword evidence="3" id="KW-0863">Zinc-finger</keyword>
<dbReference type="InterPro" id="IPR025829">
    <property type="entry name" value="Zn_knuckle_CX2CX3GHX4C"/>
</dbReference>
<comment type="subcellular location">
    <subcellularLocation>
        <location evidence="1">Nucleus</location>
    </subcellularLocation>
</comment>
<feature type="compositionally biased region" description="Basic residues" evidence="6">
    <location>
        <begin position="37"/>
        <end position="46"/>
    </location>
</feature>
<evidence type="ECO:0000256" key="3">
    <source>
        <dbReference type="ARBA" id="ARBA00022771"/>
    </source>
</evidence>
<comment type="caution">
    <text evidence="8">The sequence shown here is derived from an EMBL/GenBank/DDBJ whole genome shotgun (WGS) entry which is preliminary data.</text>
</comment>
<dbReference type="Pfam" id="PF13696">
    <property type="entry name" value="zf-CCHC_2"/>
    <property type="match status" value="1"/>
</dbReference>
<keyword evidence="5" id="KW-0539">Nucleus</keyword>
<dbReference type="EMBL" id="SPHZ02000006">
    <property type="protein sequence ID" value="KAF0913700.1"/>
    <property type="molecule type" value="Genomic_DNA"/>
</dbReference>
<keyword evidence="9" id="KW-1185">Reference proteome</keyword>
<dbReference type="GO" id="GO:0016567">
    <property type="term" value="P:protein ubiquitination"/>
    <property type="evidence" value="ECO:0007669"/>
    <property type="project" value="InterPro"/>
</dbReference>
<name>A0A6G1DMI9_9ORYZ</name>
<dbReference type="OrthoDB" id="688450at2759"/>
<dbReference type="Gene3D" id="4.10.60.10">
    <property type="entry name" value="Zinc finger, CCHC-type"/>
    <property type="match status" value="1"/>
</dbReference>
<evidence type="ECO:0000313" key="9">
    <source>
        <dbReference type="Proteomes" id="UP000479710"/>
    </source>
</evidence>
<evidence type="ECO:0000313" key="8">
    <source>
        <dbReference type="EMBL" id="KAF0913700.1"/>
    </source>
</evidence>
<dbReference type="SUPFAM" id="SSF57850">
    <property type="entry name" value="RING/U-box"/>
    <property type="match status" value="1"/>
</dbReference>
<dbReference type="GO" id="GO:0005634">
    <property type="term" value="C:nucleus"/>
    <property type="evidence" value="ECO:0007669"/>
    <property type="project" value="UniProtKB-SubCell"/>
</dbReference>
<dbReference type="InterPro" id="IPR033489">
    <property type="entry name" value="RBBP6"/>
</dbReference>
<dbReference type="GO" id="GO:0006397">
    <property type="term" value="P:mRNA processing"/>
    <property type="evidence" value="ECO:0007669"/>
    <property type="project" value="InterPro"/>
</dbReference>
<gene>
    <name evidence="8" type="ORF">E2562_023788</name>
</gene>
<dbReference type="PANTHER" id="PTHR15439:SF16">
    <property type="entry name" value="OS03G0335100 PROTEIN"/>
    <property type="match status" value="1"/>
</dbReference>
<feature type="region of interest" description="Disordered" evidence="6">
    <location>
        <begin position="274"/>
        <end position="346"/>
    </location>
</feature>
<feature type="region of interest" description="Disordered" evidence="6">
    <location>
        <begin position="82"/>
        <end position="116"/>
    </location>
</feature>
<evidence type="ECO:0000256" key="6">
    <source>
        <dbReference type="SAM" id="MobiDB-lite"/>
    </source>
</evidence>
<dbReference type="Gene3D" id="3.10.20.90">
    <property type="entry name" value="Phosphatidylinositol 3-kinase Catalytic Subunit, Chain A, domain 1"/>
    <property type="match status" value="1"/>
</dbReference>
<feature type="compositionally biased region" description="Polar residues" evidence="6">
    <location>
        <begin position="321"/>
        <end position="331"/>
    </location>
</feature>
<dbReference type="InterPro" id="IPR014891">
    <property type="entry name" value="DWNN_domain"/>
</dbReference>
<proteinExistence type="predicted"/>
<dbReference type="GO" id="GO:0008270">
    <property type="term" value="F:zinc ion binding"/>
    <property type="evidence" value="ECO:0007669"/>
    <property type="project" value="UniProtKB-KW"/>
</dbReference>
<keyword evidence="2" id="KW-0479">Metal-binding</keyword>
<evidence type="ECO:0000256" key="5">
    <source>
        <dbReference type="ARBA" id="ARBA00023242"/>
    </source>
</evidence>
<dbReference type="InterPro" id="IPR013083">
    <property type="entry name" value="Znf_RING/FYVE/PHD"/>
</dbReference>
<evidence type="ECO:0000256" key="1">
    <source>
        <dbReference type="ARBA" id="ARBA00004123"/>
    </source>
</evidence>
<feature type="domain" description="DWNN" evidence="7">
    <location>
        <begin position="3"/>
        <end position="73"/>
    </location>
</feature>
<evidence type="ECO:0000256" key="4">
    <source>
        <dbReference type="ARBA" id="ARBA00022833"/>
    </source>
</evidence>
<dbReference type="AlphaFoldDB" id="A0A6G1DMI9"/>
<feature type="region of interest" description="Disordered" evidence="6">
    <location>
        <begin position="36"/>
        <end position="60"/>
    </location>
</feature>
<dbReference type="Pfam" id="PF08783">
    <property type="entry name" value="DWNN"/>
    <property type="match status" value="1"/>
</dbReference>
<organism evidence="8 9">
    <name type="scientific">Oryza meyeriana var. granulata</name>
    <dbReference type="NCBI Taxonomy" id="110450"/>
    <lineage>
        <taxon>Eukaryota</taxon>
        <taxon>Viridiplantae</taxon>
        <taxon>Streptophyta</taxon>
        <taxon>Embryophyta</taxon>
        <taxon>Tracheophyta</taxon>
        <taxon>Spermatophyta</taxon>
        <taxon>Magnoliopsida</taxon>
        <taxon>Liliopsida</taxon>
        <taxon>Poales</taxon>
        <taxon>Poaceae</taxon>
        <taxon>BOP clade</taxon>
        <taxon>Oryzoideae</taxon>
        <taxon>Oryzeae</taxon>
        <taxon>Oryzinae</taxon>
        <taxon>Oryza</taxon>
        <taxon>Oryza meyeriana</taxon>
    </lineage>
</organism>
<dbReference type="PANTHER" id="PTHR15439">
    <property type="entry name" value="RETINOBLASTOMA-BINDING PROTEIN 6"/>
    <property type="match status" value="1"/>
</dbReference>
<keyword evidence="4" id="KW-0862">Zinc</keyword>